<dbReference type="EMBL" id="OX365765">
    <property type="protein sequence ID" value="CAI4039599.1"/>
    <property type="molecule type" value="Genomic_DNA"/>
</dbReference>
<sequence length="555" mass="63851">MKLERISSNSSFKRGREIQFIESPCTRPLKKMSQDTSFAFLETKKPFEGITRNYKGHLCQSSCKPDSSKLELAGPHLSLRTGQGFLQRSRQTTPDKRTCSRYILTPEATPLRNTGTENVWATSRVASASGLSIVTPREIKNVLVNEFSKLELVQPLETQHKQSHAVFEIPEIVGNILRMMVFLESANIPQERPCLRRNPQSYEHSFLMYKDEEKAKKAWSQTQHLQDPLLVRHKANKQGTLFSCMMVNRLWFNITKALLFESLHFKSVHNFKEFLRASDESAQVIKPSHFILHKLHQVTQLDIEKLSRKMECQNLKWIEFYICPRIIPPLTWFDNLQKLEKLVIPGNKHIDDKFLLKLSQSLPSLKHLDLRACDNVSDSGVVCIALKCPKLKTFNIGRHRHGNLITSVSLAALAKYTQVETIGFAGCDIDDAGIWEFARLNGKNVERLSLNSCRLLTDHSLPILFALNSFPNLAVLEIRNLDRITDVRYFVKYNLWKKSLNASILIEACERIMKLIDEEENRVKRINSLIALKDMTTWVNADDEMKKNARLDDFS</sequence>
<reference evidence="1" key="1">
    <citation type="submission" date="2022-10" db="EMBL/GenBank/DDBJ databases">
        <authorList>
            <person name="Byrne P K."/>
        </authorList>
    </citation>
    <scope>NUCLEOTIDE SEQUENCE</scope>
    <source>
        <strain evidence="1">IFO1815</strain>
    </source>
</reference>
<dbReference type="GeneID" id="80918810"/>
<proteinExistence type="predicted"/>
<dbReference type="CDD" id="cd09293">
    <property type="entry name" value="AMN1"/>
    <property type="match status" value="1"/>
</dbReference>
<protein>
    <recommendedName>
        <fullName evidence="3">Amn1p</fullName>
    </recommendedName>
</protein>
<evidence type="ECO:0008006" key="3">
    <source>
        <dbReference type="Google" id="ProtNLM"/>
    </source>
</evidence>
<dbReference type="RefSeq" id="XP_056082714.1">
    <property type="nucleotide sequence ID" value="XM_056223088.1"/>
</dbReference>
<name>A0AA35IZ32_SACMI</name>
<dbReference type="GO" id="GO:0019005">
    <property type="term" value="C:SCF ubiquitin ligase complex"/>
    <property type="evidence" value="ECO:0007669"/>
    <property type="project" value="TreeGrafter"/>
</dbReference>
<dbReference type="Proteomes" id="UP001161438">
    <property type="component" value="Chromosome 9"/>
</dbReference>
<evidence type="ECO:0000313" key="1">
    <source>
        <dbReference type="EMBL" id="CAI4039599.1"/>
    </source>
</evidence>
<dbReference type="InterPro" id="IPR006553">
    <property type="entry name" value="Leu-rich_rpt_Cys-con_subtyp"/>
</dbReference>
<evidence type="ECO:0000313" key="2">
    <source>
        <dbReference type="Proteomes" id="UP001161438"/>
    </source>
</evidence>
<dbReference type="PANTHER" id="PTHR13318">
    <property type="entry name" value="PARTNER OF PAIRED, ISOFORM B-RELATED"/>
    <property type="match status" value="1"/>
</dbReference>
<dbReference type="AlphaFoldDB" id="A0AA35IZ32"/>
<dbReference type="SMART" id="SM00367">
    <property type="entry name" value="LRR_CC"/>
    <property type="match status" value="5"/>
</dbReference>
<keyword evidence="2" id="KW-1185">Reference proteome</keyword>
<dbReference type="Gene3D" id="3.80.10.10">
    <property type="entry name" value="Ribonuclease Inhibitor"/>
    <property type="match status" value="2"/>
</dbReference>
<organism evidence="1 2">
    <name type="scientific">Saccharomyces mikatae IFO 1815</name>
    <dbReference type="NCBI Taxonomy" id="226126"/>
    <lineage>
        <taxon>Eukaryota</taxon>
        <taxon>Fungi</taxon>
        <taxon>Dikarya</taxon>
        <taxon>Ascomycota</taxon>
        <taxon>Saccharomycotina</taxon>
        <taxon>Saccharomycetes</taxon>
        <taxon>Saccharomycetales</taxon>
        <taxon>Saccharomycetaceae</taxon>
        <taxon>Saccharomyces</taxon>
    </lineage>
</organism>
<accession>A0AA35IZ32</accession>
<dbReference type="SUPFAM" id="SSF52047">
    <property type="entry name" value="RNI-like"/>
    <property type="match status" value="1"/>
</dbReference>
<dbReference type="GO" id="GO:0031146">
    <property type="term" value="P:SCF-dependent proteasomal ubiquitin-dependent protein catabolic process"/>
    <property type="evidence" value="ECO:0007669"/>
    <property type="project" value="TreeGrafter"/>
</dbReference>
<gene>
    <name evidence="1" type="primary">SMKI09G0050</name>
    <name evidence="1" type="ORF">SMKI_09G0050</name>
</gene>
<dbReference type="InterPro" id="IPR032675">
    <property type="entry name" value="LRR_dom_sf"/>
</dbReference>